<feature type="domain" description="BPL/LPL catalytic" evidence="2">
    <location>
        <begin position="81"/>
        <end position="266"/>
    </location>
</feature>
<dbReference type="InterPro" id="IPR013196">
    <property type="entry name" value="HTH_11"/>
</dbReference>
<dbReference type="InterPro" id="IPR036388">
    <property type="entry name" value="WH-like_DNA-bd_sf"/>
</dbReference>
<dbReference type="AlphaFoldDB" id="A0A7V0MYP4"/>
<dbReference type="HAMAP" id="MF_00978">
    <property type="entry name" value="Bifunct_BirA"/>
    <property type="match status" value="1"/>
</dbReference>
<dbReference type="Pfam" id="PF03099">
    <property type="entry name" value="BPL_LplA_LipB"/>
    <property type="match status" value="1"/>
</dbReference>
<dbReference type="InterPro" id="IPR004408">
    <property type="entry name" value="Biotin_CoA_COase_ligase"/>
</dbReference>
<protein>
    <submittedName>
        <fullName evidence="3">Biotin--[acetyl-CoA-carboxylase] ligase</fullName>
        <ecNumber evidence="3">6.3.4.15</ecNumber>
    </submittedName>
</protein>
<dbReference type="EMBL" id="DRBC01000096">
    <property type="protein sequence ID" value="HDN84430.1"/>
    <property type="molecule type" value="Genomic_DNA"/>
</dbReference>
<dbReference type="CDD" id="cd16442">
    <property type="entry name" value="BPL"/>
    <property type="match status" value="1"/>
</dbReference>
<dbReference type="PANTHER" id="PTHR12835:SF5">
    <property type="entry name" value="BIOTIN--PROTEIN LIGASE"/>
    <property type="match status" value="1"/>
</dbReference>
<dbReference type="PANTHER" id="PTHR12835">
    <property type="entry name" value="BIOTIN PROTEIN LIGASE"/>
    <property type="match status" value="1"/>
</dbReference>
<evidence type="ECO:0000256" key="1">
    <source>
        <dbReference type="ARBA" id="ARBA00022598"/>
    </source>
</evidence>
<dbReference type="Pfam" id="PF08279">
    <property type="entry name" value="HTH_11"/>
    <property type="match status" value="1"/>
</dbReference>
<dbReference type="GO" id="GO:0006355">
    <property type="term" value="P:regulation of DNA-templated transcription"/>
    <property type="evidence" value="ECO:0007669"/>
    <property type="project" value="InterPro"/>
</dbReference>
<dbReference type="InterPro" id="IPR004143">
    <property type="entry name" value="BPL_LPL_catalytic"/>
</dbReference>
<sequence length="332" mass="38108">LCGAAYLWNLRESMQRQGIRQRIKILRLLSKRGFISGEEIATRCGISRISAWKHINHLISYGVKIKIHPNKGYELISFGNRLLPEIIWLKLGSSQVIKEIIYLDEIDSTNEYAKRLLKPSSLIIAEQQKKGKGRSGRRWYSQKYKDLLFSITVSPDLPYTYIGIFSVVGVLSVVRAINKLYRLKARGKWPNDVVVDSKKISGVLIEFFAHMDLIDTLILGIGINVNSFPRLRNTASVRKLLNREVERAQLLTEVIKLFEEYYYLLEKRQLGKIKKDWMRYSVDYSHRVTLVSAGSKIKGISQGIDEYGNLVMNAGKKILIIPPVTDARLLLR</sequence>
<organism evidence="3">
    <name type="scientific">Aerophobetes bacterium</name>
    <dbReference type="NCBI Taxonomy" id="2030807"/>
    <lineage>
        <taxon>Bacteria</taxon>
        <taxon>Candidatus Aerophobota</taxon>
    </lineage>
</organism>
<proteinExistence type="inferred from homology"/>
<evidence type="ECO:0000313" key="3">
    <source>
        <dbReference type="EMBL" id="HDN84430.1"/>
    </source>
</evidence>
<dbReference type="EC" id="6.3.4.15" evidence="3"/>
<dbReference type="SUPFAM" id="SSF55681">
    <property type="entry name" value="Class II aaRS and biotin synthetases"/>
    <property type="match status" value="1"/>
</dbReference>
<dbReference type="Gene3D" id="1.10.10.10">
    <property type="entry name" value="Winged helix-like DNA-binding domain superfamily/Winged helix DNA-binding domain"/>
    <property type="match status" value="1"/>
</dbReference>
<dbReference type="GO" id="GO:0004077">
    <property type="term" value="F:biotin--[biotin carboxyl-carrier protein] ligase activity"/>
    <property type="evidence" value="ECO:0007669"/>
    <property type="project" value="UniProtKB-EC"/>
</dbReference>
<dbReference type="InterPro" id="IPR045864">
    <property type="entry name" value="aa-tRNA-synth_II/BPL/LPL"/>
</dbReference>
<dbReference type="NCBIfam" id="TIGR00121">
    <property type="entry name" value="birA_ligase"/>
    <property type="match status" value="1"/>
</dbReference>
<name>A0A7V0MYP4_UNCAE</name>
<dbReference type="InterPro" id="IPR030855">
    <property type="entry name" value="Bifunct_BirA"/>
</dbReference>
<feature type="non-terminal residue" evidence="3">
    <location>
        <position position="1"/>
    </location>
</feature>
<dbReference type="Gene3D" id="3.30.930.10">
    <property type="entry name" value="Bira Bifunctional Protein, Domain 2"/>
    <property type="match status" value="1"/>
</dbReference>
<gene>
    <name evidence="3" type="ORF">ENG47_01570</name>
</gene>
<dbReference type="SUPFAM" id="SSF46785">
    <property type="entry name" value="Winged helix' DNA-binding domain"/>
    <property type="match status" value="1"/>
</dbReference>
<evidence type="ECO:0000259" key="2">
    <source>
        <dbReference type="PROSITE" id="PS51733"/>
    </source>
</evidence>
<keyword evidence="1 3" id="KW-0436">Ligase</keyword>
<comment type="caution">
    <text evidence="3">The sequence shown here is derived from an EMBL/GenBank/DDBJ whole genome shotgun (WGS) entry which is preliminary data.</text>
</comment>
<dbReference type="Proteomes" id="UP000885660">
    <property type="component" value="Unassembled WGS sequence"/>
</dbReference>
<dbReference type="PROSITE" id="PS51733">
    <property type="entry name" value="BPL_LPL_CATALYTIC"/>
    <property type="match status" value="1"/>
</dbReference>
<dbReference type="InterPro" id="IPR036390">
    <property type="entry name" value="WH_DNA-bd_sf"/>
</dbReference>
<dbReference type="GO" id="GO:0005737">
    <property type="term" value="C:cytoplasm"/>
    <property type="evidence" value="ECO:0007669"/>
    <property type="project" value="TreeGrafter"/>
</dbReference>
<reference evidence="3" key="1">
    <citation type="journal article" date="2020" name="mSystems">
        <title>Genome- and Community-Level Interaction Insights into Carbon Utilization and Element Cycling Functions of Hydrothermarchaeota in Hydrothermal Sediment.</title>
        <authorList>
            <person name="Zhou Z."/>
            <person name="Liu Y."/>
            <person name="Xu W."/>
            <person name="Pan J."/>
            <person name="Luo Z.H."/>
            <person name="Li M."/>
        </authorList>
    </citation>
    <scope>NUCLEOTIDE SEQUENCE [LARGE SCALE GENOMIC DNA]</scope>
    <source>
        <strain evidence="3">HyVt-219</strain>
    </source>
</reference>
<accession>A0A7V0MYP4</accession>